<name>A0A4S2LGC4_OPIFE</name>
<accession>A0A4S2LGC4</accession>
<protein>
    <submittedName>
        <fullName evidence="1">Uncharacterized protein</fullName>
    </submittedName>
</protein>
<evidence type="ECO:0000313" key="1">
    <source>
        <dbReference type="EMBL" id="TGZ62615.1"/>
    </source>
</evidence>
<dbReference type="EMBL" id="SJOL01007428">
    <property type="protein sequence ID" value="TGZ62615.1"/>
    <property type="molecule type" value="Genomic_DNA"/>
</dbReference>
<sequence length="154" mass="16784">MPTSPEIMAFSQTGAKISIRSSTEFALVAGSSILQSPDYETQWQVRSFQQTAGTTASVRCLRLNLIDVSSDSVKGNLYLQLKGLLILVTGDMDIQDGRREPEENISEGQHSIGFRLGGSGECLLQPGTDKELLMFSTNFQQLLPKGHLLPPPSD</sequence>
<reference evidence="1 2" key="1">
    <citation type="journal article" date="2019" name="BMC Genomics">
        <title>New insights from Opisthorchis felineus genome: update on genomics of the epidemiologically important liver flukes.</title>
        <authorList>
            <person name="Ershov N.I."/>
            <person name="Mordvinov V.A."/>
            <person name="Prokhortchouk E.B."/>
            <person name="Pakharukova M.Y."/>
            <person name="Gunbin K.V."/>
            <person name="Ustyantsev K."/>
            <person name="Genaev M.A."/>
            <person name="Blinov A.G."/>
            <person name="Mazur A."/>
            <person name="Boulygina E."/>
            <person name="Tsygankova S."/>
            <person name="Khrameeva E."/>
            <person name="Chekanov N."/>
            <person name="Fan G."/>
            <person name="Xiao A."/>
            <person name="Zhang H."/>
            <person name="Xu X."/>
            <person name="Yang H."/>
            <person name="Solovyev V."/>
            <person name="Lee S.M."/>
            <person name="Liu X."/>
            <person name="Afonnikov D.A."/>
            <person name="Skryabin K.G."/>
        </authorList>
    </citation>
    <scope>NUCLEOTIDE SEQUENCE [LARGE SCALE GENOMIC DNA]</scope>
    <source>
        <strain evidence="1">AK-0245</strain>
        <tissue evidence="1">Whole organism</tissue>
    </source>
</reference>
<dbReference type="Proteomes" id="UP000308267">
    <property type="component" value="Unassembled WGS sequence"/>
</dbReference>
<gene>
    <name evidence="1" type="ORF">CRM22_007336</name>
</gene>
<evidence type="ECO:0000313" key="2">
    <source>
        <dbReference type="Proteomes" id="UP000308267"/>
    </source>
</evidence>
<dbReference type="AlphaFoldDB" id="A0A4S2LGC4"/>
<organism evidence="1 2">
    <name type="scientific">Opisthorchis felineus</name>
    <dbReference type="NCBI Taxonomy" id="147828"/>
    <lineage>
        <taxon>Eukaryota</taxon>
        <taxon>Metazoa</taxon>
        <taxon>Spiralia</taxon>
        <taxon>Lophotrochozoa</taxon>
        <taxon>Platyhelminthes</taxon>
        <taxon>Trematoda</taxon>
        <taxon>Digenea</taxon>
        <taxon>Opisthorchiida</taxon>
        <taxon>Opisthorchiata</taxon>
        <taxon>Opisthorchiidae</taxon>
        <taxon>Opisthorchis</taxon>
    </lineage>
</organism>
<comment type="caution">
    <text evidence="1">The sequence shown here is derived from an EMBL/GenBank/DDBJ whole genome shotgun (WGS) entry which is preliminary data.</text>
</comment>
<proteinExistence type="predicted"/>
<keyword evidence="2" id="KW-1185">Reference proteome</keyword>